<accession>A0A1G2I362</accession>
<evidence type="ECO:0008006" key="3">
    <source>
        <dbReference type="Google" id="ProtNLM"/>
    </source>
</evidence>
<evidence type="ECO:0000313" key="2">
    <source>
        <dbReference type="Proteomes" id="UP000176421"/>
    </source>
</evidence>
<name>A0A1G2I362_9BACT</name>
<organism evidence="1 2">
    <name type="scientific">Candidatus Staskawiczbacteria bacterium RIFCSPHIGHO2_02_FULL_34_9</name>
    <dbReference type="NCBI Taxonomy" id="1802206"/>
    <lineage>
        <taxon>Bacteria</taxon>
        <taxon>Candidatus Staskawicziibacteriota</taxon>
    </lineage>
</organism>
<sequence>MNTGRKTFAPCEVVIAYHEARITCGCKDCKKILAQGYYAIGLDIREPNRNYRYLLGVDPPVLCCGHDRKVLLLFESVEEADKKQKEIIEFLDREKSTEKLRLFEFAKPGELN</sequence>
<reference evidence="1 2" key="1">
    <citation type="journal article" date="2016" name="Nat. Commun.">
        <title>Thousands of microbial genomes shed light on interconnected biogeochemical processes in an aquifer system.</title>
        <authorList>
            <person name="Anantharaman K."/>
            <person name="Brown C.T."/>
            <person name="Hug L.A."/>
            <person name="Sharon I."/>
            <person name="Castelle C.J."/>
            <person name="Probst A.J."/>
            <person name="Thomas B.C."/>
            <person name="Singh A."/>
            <person name="Wilkins M.J."/>
            <person name="Karaoz U."/>
            <person name="Brodie E.L."/>
            <person name="Williams K.H."/>
            <person name="Hubbard S.S."/>
            <person name="Banfield J.F."/>
        </authorList>
    </citation>
    <scope>NUCLEOTIDE SEQUENCE [LARGE SCALE GENOMIC DNA]</scope>
</reference>
<gene>
    <name evidence="1" type="ORF">A3D35_03045</name>
</gene>
<dbReference type="Proteomes" id="UP000176421">
    <property type="component" value="Unassembled WGS sequence"/>
</dbReference>
<evidence type="ECO:0000313" key="1">
    <source>
        <dbReference type="EMBL" id="OGZ68860.1"/>
    </source>
</evidence>
<comment type="caution">
    <text evidence="1">The sequence shown here is derived from an EMBL/GenBank/DDBJ whole genome shotgun (WGS) entry which is preliminary data.</text>
</comment>
<protein>
    <recommendedName>
        <fullName evidence="3">PARP-type domain-containing protein</fullName>
    </recommendedName>
</protein>
<dbReference type="EMBL" id="MHOS01000017">
    <property type="protein sequence ID" value="OGZ68860.1"/>
    <property type="molecule type" value="Genomic_DNA"/>
</dbReference>
<proteinExistence type="predicted"/>
<dbReference type="AlphaFoldDB" id="A0A1G2I362"/>